<dbReference type="Pfam" id="PF19880">
    <property type="entry name" value="DUF6353"/>
    <property type="match status" value="1"/>
</dbReference>
<proteinExistence type="predicted"/>
<keyword evidence="1" id="KW-0812">Transmembrane</keyword>
<keyword evidence="1" id="KW-1133">Transmembrane helix</keyword>
<evidence type="ECO:0000256" key="1">
    <source>
        <dbReference type="SAM" id="Phobius"/>
    </source>
</evidence>
<feature type="transmembrane region" description="Helical" evidence="1">
    <location>
        <begin position="86"/>
        <end position="106"/>
    </location>
</feature>
<dbReference type="InterPro" id="IPR045933">
    <property type="entry name" value="DUF6353"/>
</dbReference>
<evidence type="ECO:0000313" key="2">
    <source>
        <dbReference type="EMBL" id="DAD73388.1"/>
    </source>
</evidence>
<dbReference type="EMBL" id="BK014735">
    <property type="protein sequence ID" value="DAD73388.1"/>
    <property type="molecule type" value="Genomic_DNA"/>
</dbReference>
<keyword evidence="1" id="KW-0472">Membrane</keyword>
<sequence length="286" mass="32092">MKLPKINTKAIKAGAKTTYNTAKILGKKYAPIALVTTGLVGYGIAVYQGIKSGKKLEATKAKYEAKDAAGEEYTRMDVVKDVTKDVAVPVAIAVASTAAIGLGFAIQTNRLKAVSAALTAVTEEHARYRLQCKEVLDEETFKKIDTPMEQVTVEEDGKEAQSFVPKEGLMYGNWFKYSANYASDSPEYNEQWIRESIRVLEEKIARKGLLNFSDMLDQLGFDVPKAALPFGWTDTDGFYIEYDIMEVWNAEEQMHEPQIYVRWKCPRNLYATTNFRDLIPGRKELA</sequence>
<protein>
    <submittedName>
        <fullName evidence="2">Uncharacterized protein</fullName>
    </submittedName>
</protein>
<organism evidence="2">
    <name type="scientific">Siphoviridae sp. ctKm44</name>
    <dbReference type="NCBI Taxonomy" id="2826245"/>
    <lineage>
        <taxon>Viruses</taxon>
        <taxon>Duplodnaviria</taxon>
        <taxon>Heunggongvirae</taxon>
        <taxon>Uroviricota</taxon>
        <taxon>Caudoviricetes</taxon>
    </lineage>
</organism>
<reference evidence="2" key="1">
    <citation type="journal article" date="2021" name="Proc. Natl. Acad. Sci. U.S.A.">
        <title>A Catalog of Tens of Thousands of Viruses from Human Metagenomes Reveals Hidden Associations with Chronic Diseases.</title>
        <authorList>
            <person name="Tisza M.J."/>
            <person name="Buck C.B."/>
        </authorList>
    </citation>
    <scope>NUCLEOTIDE SEQUENCE</scope>
    <source>
        <strain evidence="2">CtKm44</strain>
    </source>
</reference>
<accession>A0A8S5LTQ7</accession>
<name>A0A8S5LTQ7_9CAUD</name>
<feature type="transmembrane region" description="Helical" evidence="1">
    <location>
        <begin position="29"/>
        <end position="50"/>
    </location>
</feature>